<dbReference type="Proteomes" id="UP000198552">
    <property type="component" value="Unassembled WGS sequence"/>
</dbReference>
<organism evidence="2 3">
    <name type="scientific">Oryzisolibacter propanilivorax</name>
    <dbReference type="NCBI Taxonomy" id="1527607"/>
    <lineage>
        <taxon>Bacteria</taxon>
        <taxon>Pseudomonadati</taxon>
        <taxon>Pseudomonadota</taxon>
        <taxon>Betaproteobacteria</taxon>
        <taxon>Burkholderiales</taxon>
        <taxon>Comamonadaceae</taxon>
        <taxon>Oryzisolibacter</taxon>
    </lineage>
</organism>
<dbReference type="RefSeq" id="WP_175488234.1">
    <property type="nucleotide sequence ID" value="NZ_FNHP01000003.1"/>
</dbReference>
<dbReference type="STRING" id="1527607.SAMN05428957_103271"/>
<gene>
    <name evidence="2" type="ORF">SAMN05428957_103271</name>
</gene>
<reference evidence="3" key="1">
    <citation type="submission" date="2016-10" db="EMBL/GenBank/DDBJ databases">
        <authorList>
            <person name="Varghese N."/>
            <person name="Submissions S."/>
        </authorList>
    </citation>
    <scope>NUCLEOTIDE SEQUENCE [LARGE SCALE GENOMIC DNA]</scope>
    <source>
        <strain evidence="3">EPL6</strain>
    </source>
</reference>
<evidence type="ECO:0000313" key="3">
    <source>
        <dbReference type="Proteomes" id="UP000198552"/>
    </source>
</evidence>
<dbReference type="EMBL" id="FNHP01000003">
    <property type="protein sequence ID" value="SDM22508.1"/>
    <property type="molecule type" value="Genomic_DNA"/>
</dbReference>
<keyword evidence="3" id="KW-1185">Reference proteome</keyword>
<protein>
    <submittedName>
        <fullName evidence="2">Uncharacterized protein</fullName>
    </submittedName>
</protein>
<sequence>MMDTYQRSNDKPLKPRALKRMRQQEAMLDSAKRPRYFPQPEPPLWKPLG</sequence>
<dbReference type="AlphaFoldDB" id="A0A1G9RGY5"/>
<accession>A0A1G9RGY5</accession>
<name>A0A1G9RGY5_9BURK</name>
<proteinExistence type="predicted"/>
<feature type="compositionally biased region" description="Pro residues" evidence="1">
    <location>
        <begin position="37"/>
        <end position="49"/>
    </location>
</feature>
<feature type="region of interest" description="Disordered" evidence="1">
    <location>
        <begin position="1"/>
        <end position="49"/>
    </location>
</feature>
<evidence type="ECO:0000256" key="1">
    <source>
        <dbReference type="SAM" id="MobiDB-lite"/>
    </source>
</evidence>
<evidence type="ECO:0000313" key="2">
    <source>
        <dbReference type="EMBL" id="SDM22508.1"/>
    </source>
</evidence>